<reference evidence="3 4" key="1">
    <citation type="submission" date="2024-02" db="EMBL/GenBank/DDBJ databases">
        <title>De novo assembly and annotation of 12 fungi associated with fruit tree decline syndrome in Ontario, Canada.</title>
        <authorList>
            <person name="Sulman M."/>
            <person name="Ellouze W."/>
            <person name="Ilyukhin E."/>
        </authorList>
    </citation>
    <scope>NUCLEOTIDE SEQUENCE [LARGE SCALE GENOMIC DNA]</scope>
    <source>
        <strain evidence="3 4">M42-189</strain>
    </source>
</reference>
<dbReference type="InterPro" id="IPR056884">
    <property type="entry name" value="NPHP3-like_N"/>
</dbReference>
<evidence type="ECO:0000313" key="4">
    <source>
        <dbReference type="Proteomes" id="UP001521785"/>
    </source>
</evidence>
<gene>
    <name evidence="3" type="ORF">SLS60_001413</name>
</gene>
<dbReference type="InterPro" id="IPR007111">
    <property type="entry name" value="NACHT_NTPase"/>
</dbReference>
<dbReference type="SUPFAM" id="SSF52540">
    <property type="entry name" value="P-loop containing nucleoside triphosphate hydrolases"/>
    <property type="match status" value="1"/>
</dbReference>
<protein>
    <recommendedName>
        <fullName evidence="2">NACHT domain-containing protein</fullName>
    </recommendedName>
</protein>
<organism evidence="3 4">
    <name type="scientific">Paraconiothyrium brasiliense</name>
    <dbReference type="NCBI Taxonomy" id="300254"/>
    <lineage>
        <taxon>Eukaryota</taxon>
        <taxon>Fungi</taxon>
        <taxon>Dikarya</taxon>
        <taxon>Ascomycota</taxon>
        <taxon>Pezizomycotina</taxon>
        <taxon>Dothideomycetes</taxon>
        <taxon>Pleosporomycetidae</taxon>
        <taxon>Pleosporales</taxon>
        <taxon>Massarineae</taxon>
        <taxon>Didymosphaeriaceae</taxon>
        <taxon>Paraconiothyrium</taxon>
    </lineage>
</organism>
<evidence type="ECO:0000313" key="3">
    <source>
        <dbReference type="EMBL" id="KAL1613181.1"/>
    </source>
</evidence>
<dbReference type="InterPro" id="IPR027417">
    <property type="entry name" value="P-loop_NTPase"/>
</dbReference>
<dbReference type="PANTHER" id="PTHR10622">
    <property type="entry name" value="HET DOMAIN-CONTAINING PROTEIN"/>
    <property type="match status" value="1"/>
</dbReference>
<dbReference type="InterPro" id="IPR010730">
    <property type="entry name" value="HET"/>
</dbReference>
<dbReference type="Pfam" id="PF24883">
    <property type="entry name" value="NPHP3_N"/>
    <property type="match status" value="1"/>
</dbReference>
<keyword evidence="1" id="KW-0677">Repeat</keyword>
<evidence type="ECO:0000256" key="1">
    <source>
        <dbReference type="ARBA" id="ARBA00022737"/>
    </source>
</evidence>
<sequence>MGRAACFQQVPYDSTIYQLVIRDHLDAFKYIIVYTESLADKKAVRRSRADGFSLVERIHDIPPYAILSHTWGDDKDECTFRDLEEGKGRSKSGWRKLMFCSLQAKRDKLQYFWVDTCCIDKSSSAELTEAINSMFRWYQKAVKCYVYLSDVHAPLCVPASATKDEVFAWRDAFEADIKRSKWFTRGWTLQELIAPGIVEFFDAKERFVGTKETLEPLLCEITNIRAEVLQGFPLSRVRIDERISWANNRTTRREEDAAYCLLGILNVHMPLIYGEGQHNAMNRLRKEVYGEFSIKLPIAEGASFDSHIQEHNAKCLPMTRTQLLQHIENWAHDRTGKPIFWLNGMAGTGKSTIARTLARSFASRYRLGASFFFKRGEGRLGDATYFFTTIAKELMASIPEMRMGVQRAIDVDPAVVEKSFKHQFEELILRPLMRTSYLHGLEIVLVIDALDECERDEDIREVLLLLARFKEVQSVFFRVFVTSRPELPVRLGFQHIQVGAYENMILHEIPKDVVRGDIQLFIQHELGKIQEQRSLPPWWPESEQIWALVKMATPLFVFAATACRYVADPRYNPQKRLNTLLNYRTAKVSKLDATYLPVVNLLFEEEDEIDKEQWLEEFRTIIGSIIVLEKPLPIRVLATLLDVSIFDVGCRLDSLHSVLSVPVHENDPVRLIHLSFRDFLVDPAKKGQSPLWIDESAVHEKLVSRCLDVMDSQNGLRRDLCRLKMSEISGVVERSLDVDTLSKSIPPVLQYACRYWTTHLKKSKIVLKDGGSIHRFLQKHFLHWLEAMSLMGEIHATVSELAELRALNIVR</sequence>
<dbReference type="Proteomes" id="UP001521785">
    <property type="component" value="Unassembled WGS sequence"/>
</dbReference>
<dbReference type="Pfam" id="PF06985">
    <property type="entry name" value="HET"/>
    <property type="match status" value="1"/>
</dbReference>
<proteinExistence type="predicted"/>
<keyword evidence="4" id="KW-1185">Reference proteome</keyword>
<accession>A0ABR3S907</accession>
<comment type="caution">
    <text evidence="3">The sequence shown here is derived from an EMBL/GenBank/DDBJ whole genome shotgun (WGS) entry which is preliminary data.</text>
</comment>
<evidence type="ECO:0000259" key="2">
    <source>
        <dbReference type="PROSITE" id="PS50837"/>
    </source>
</evidence>
<dbReference type="PANTHER" id="PTHR10622:SF11">
    <property type="entry name" value="HET-DOMAIN-CONTAINING PROTEIN"/>
    <property type="match status" value="1"/>
</dbReference>
<dbReference type="PROSITE" id="PS50837">
    <property type="entry name" value="NACHT"/>
    <property type="match status" value="1"/>
</dbReference>
<dbReference type="Gene3D" id="3.40.50.300">
    <property type="entry name" value="P-loop containing nucleotide triphosphate hydrolases"/>
    <property type="match status" value="1"/>
</dbReference>
<dbReference type="EMBL" id="JAKJXO020000001">
    <property type="protein sequence ID" value="KAL1613181.1"/>
    <property type="molecule type" value="Genomic_DNA"/>
</dbReference>
<feature type="domain" description="NACHT" evidence="2">
    <location>
        <begin position="338"/>
        <end position="485"/>
    </location>
</feature>
<name>A0ABR3S907_9PLEO</name>